<dbReference type="SUPFAM" id="SSF53098">
    <property type="entry name" value="Ribonuclease H-like"/>
    <property type="match status" value="1"/>
</dbReference>
<dbReference type="InterPro" id="IPR001584">
    <property type="entry name" value="Integrase_cat-core"/>
</dbReference>
<dbReference type="HOGENOM" id="CLU_055871_0_0_1"/>
<dbReference type="EMBL" id="JNVN01003317">
    <property type="protein sequence ID" value="KHJ31034.1"/>
    <property type="molecule type" value="Genomic_DNA"/>
</dbReference>
<dbReference type="GO" id="GO:0015074">
    <property type="term" value="P:DNA integration"/>
    <property type="evidence" value="ECO:0007669"/>
    <property type="project" value="InterPro"/>
</dbReference>
<dbReference type="GO" id="GO:0003723">
    <property type="term" value="F:RNA binding"/>
    <property type="evidence" value="ECO:0007669"/>
    <property type="project" value="UniProtKB-KW"/>
</dbReference>
<dbReference type="Gene3D" id="3.30.420.10">
    <property type="entry name" value="Ribonuclease H-like superfamily/Ribonuclease H"/>
    <property type="match status" value="1"/>
</dbReference>
<organism evidence="3 4">
    <name type="scientific">Uncinula necator</name>
    <name type="common">Grape powdery mildew</name>
    <dbReference type="NCBI Taxonomy" id="52586"/>
    <lineage>
        <taxon>Eukaryota</taxon>
        <taxon>Fungi</taxon>
        <taxon>Dikarya</taxon>
        <taxon>Ascomycota</taxon>
        <taxon>Pezizomycotina</taxon>
        <taxon>Leotiomycetes</taxon>
        <taxon>Erysiphales</taxon>
        <taxon>Erysiphaceae</taxon>
        <taxon>Erysiphe</taxon>
    </lineage>
</organism>
<dbReference type="STRING" id="52586.A0A0B1P2Y4"/>
<evidence type="ECO:0000313" key="4">
    <source>
        <dbReference type="Proteomes" id="UP000030854"/>
    </source>
</evidence>
<protein>
    <recommendedName>
        <fullName evidence="2">Integrase catalytic domain-containing protein</fullName>
    </recommendedName>
</protein>
<sequence length="241" mass="27837">MEKLQVNFYYLEDAVILQDGSKIPVIRKFDYPFLVWGRETINFLMEAKLRKLFRRSSHPSVNRLIRTLGRVGQNDAKHRIILDQITLFCKSCQKNACSPGRLKFVLKNDRDFSHPLIIDVMCINNDPILHVVDGATYFQAARWLSNMSAIHLWNMLKLCWLSNMSAIHLWNMLKLCWIDIYIGPPEVIVHGTGTNFDSAEFRQSASNQAIKLKCVPIEAPQSVGLVERYHGPLRRKNLIIT</sequence>
<dbReference type="InterPro" id="IPR012337">
    <property type="entry name" value="RNaseH-like_sf"/>
</dbReference>
<name>A0A0B1P2Y4_UNCNE</name>
<dbReference type="GO" id="GO:0005634">
    <property type="term" value="C:nucleus"/>
    <property type="evidence" value="ECO:0007669"/>
    <property type="project" value="UniProtKB-ARBA"/>
</dbReference>
<gene>
    <name evidence="3" type="ORF">EV44_g3438</name>
</gene>
<proteinExistence type="predicted"/>
<comment type="caution">
    <text evidence="3">The sequence shown here is derived from an EMBL/GenBank/DDBJ whole genome shotgun (WGS) entry which is preliminary data.</text>
</comment>
<feature type="domain" description="Integrase catalytic" evidence="2">
    <location>
        <begin position="95"/>
        <end position="241"/>
    </location>
</feature>
<dbReference type="InterPro" id="IPR036397">
    <property type="entry name" value="RNaseH_sf"/>
</dbReference>
<keyword evidence="1" id="KW-0694">RNA-binding</keyword>
<dbReference type="PROSITE" id="PS50994">
    <property type="entry name" value="INTEGRASE"/>
    <property type="match status" value="1"/>
</dbReference>
<evidence type="ECO:0000256" key="1">
    <source>
        <dbReference type="ARBA" id="ARBA00022884"/>
    </source>
</evidence>
<dbReference type="Proteomes" id="UP000030854">
    <property type="component" value="Unassembled WGS sequence"/>
</dbReference>
<reference evidence="3 4" key="1">
    <citation type="journal article" date="2014" name="BMC Genomics">
        <title>Adaptive genomic structural variation in the grape powdery mildew pathogen, Erysiphe necator.</title>
        <authorList>
            <person name="Jones L."/>
            <person name="Riaz S."/>
            <person name="Morales-Cruz A."/>
            <person name="Amrine K.C."/>
            <person name="McGuire B."/>
            <person name="Gubler W.D."/>
            <person name="Walker M.A."/>
            <person name="Cantu D."/>
        </authorList>
    </citation>
    <scope>NUCLEOTIDE SEQUENCE [LARGE SCALE GENOMIC DNA]</scope>
    <source>
        <strain evidence="4">c</strain>
    </source>
</reference>
<dbReference type="AlphaFoldDB" id="A0A0B1P2Y4"/>
<accession>A0A0B1P2Y4</accession>
<keyword evidence="4" id="KW-1185">Reference proteome</keyword>
<evidence type="ECO:0000313" key="3">
    <source>
        <dbReference type="EMBL" id="KHJ31034.1"/>
    </source>
</evidence>
<evidence type="ECO:0000259" key="2">
    <source>
        <dbReference type="PROSITE" id="PS50994"/>
    </source>
</evidence>